<feature type="domain" description="MADF" evidence="3">
    <location>
        <begin position="4"/>
        <end position="98"/>
    </location>
</feature>
<evidence type="ECO:0008006" key="7">
    <source>
        <dbReference type="Google" id="ProtNLM"/>
    </source>
</evidence>
<reference evidence="5 6" key="1">
    <citation type="submission" date="2023-11" db="EMBL/GenBank/DDBJ databases">
        <authorList>
            <person name="Hedman E."/>
            <person name="Englund M."/>
            <person name="Stromberg M."/>
            <person name="Nyberg Akerstrom W."/>
            <person name="Nylinder S."/>
            <person name="Jareborg N."/>
            <person name="Kallberg Y."/>
            <person name="Kronander E."/>
        </authorList>
    </citation>
    <scope>NUCLEOTIDE SEQUENCE [LARGE SCALE GENOMIC DNA]</scope>
</reference>
<dbReference type="PROSITE" id="PS51029">
    <property type="entry name" value="MADF"/>
    <property type="match status" value="1"/>
</dbReference>
<dbReference type="PANTHER" id="PTHR12243:SF67">
    <property type="entry name" value="COREPRESSOR OF PANGOLIN, ISOFORM A-RELATED"/>
    <property type="match status" value="1"/>
</dbReference>
<accession>A0AAV1LXU7</accession>
<dbReference type="PROSITE" id="PS51031">
    <property type="entry name" value="BESS"/>
    <property type="match status" value="1"/>
</dbReference>
<feature type="compositionally biased region" description="Polar residues" evidence="2">
    <location>
        <begin position="151"/>
        <end position="166"/>
    </location>
</feature>
<dbReference type="InterPro" id="IPR039353">
    <property type="entry name" value="TF_Adf1"/>
</dbReference>
<dbReference type="GO" id="GO:0003677">
    <property type="term" value="F:DNA binding"/>
    <property type="evidence" value="ECO:0007669"/>
    <property type="project" value="InterPro"/>
</dbReference>
<keyword evidence="6" id="KW-1185">Reference proteome</keyword>
<dbReference type="GO" id="GO:0005634">
    <property type="term" value="C:nucleus"/>
    <property type="evidence" value="ECO:0007669"/>
    <property type="project" value="UniProtKB-SubCell"/>
</dbReference>
<dbReference type="PANTHER" id="PTHR12243">
    <property type="entry name" value="MADF DOMAIN TRANSCRIPTION FACTOR"/>
    <property type="match status" value="1"/>
</dbReference>
<dbReference type="Pfam" id="PF02944">
    <property type="entry name" value="BESS"/>
    <property type="match status" value="1"/>
</dbReference>
<dbReference type="Pfam" id="PF10545">
    <property type="entry name" value="MADF_DNA_bdg"/>
    <property type="match status" value="1"/>
</dbReference>
<feature type="region of interest" description="Disordered" evidence="2">
    <location>
        <begin position="151"/>
        <end position="176"/>
    </location>
</feature>
<dbReference type="InterPro" id="IPR004210">
    <property type="entry name" value="BESS_motif"/>
</dbReference>
<evidence type="ECO:0000313" key="5">
    <source>
        <dbReference type="EMBL" id="CAK1598839.1"/>
    </source>
</evidence>
<feature type="domain" description="BESS" evidence="4">
    <location>
        <begin position="209"/>
        <end position="248"/>
    </location>
</feature>
<dbReference type="EMBL" id="CAVLGL010000104">
    <property type="protein sequence ID" value="CAK1598839.1"/>
    <property type="molecule type" value="Genomic_DNA"/>
</dbReference>
<protein>
    <recommendedName>
        <fullName evidence="7">Transcription factor Adf-1</fullName>
    </recommendedName>
</protein>
<comment type="subcellular location">
    <subcellularLocation>
        <location evidence="1">Nucleus</location>
    </subcellularLocation>
</comment>
<evidence type="ECO:0000256" key="2">
    <source>
        <dbReference type="SAM" id="MobiDB-lite"/>
    </source>
</evidence>
<organism evidence="5 6">
    <name type="scientific">Parnassius mnemosyne</name>
    <name type="common">clouded apollo</name>
    <dbReference type="NCBI Taxonomy" id="213953"/>
    <lineage>
        <taxon>Eukaryota</taxon>
        <taxon>Metazoa</taxon>
        <taxon>Ecdysozoa</taxon>
        <taxon>Arthropoda</taxon>
        <taxon>Hexapoda</taxon>
        <taxon>Insecta</taxon>
        <taxon>Pterygota</taxon>
        <taxon>Neoptera</taxon>
        <taxon>Endopterygota</taxon>
        <taxon>Lepidoptera</taxon>
        <taxon>Glossata</taxon>
        <taxon>Ditrysia</taxon>
        <taxon>Papilionoidea</taxon>
        <taxon>Papilionidae</taxon>
        <taxon>Parnassiinae</taxon>
        <taxon>Parnassini</taxon>
        <taxon>Parnassius</taxon>
        <taxon>Driopa</taxon>
    </lineage>
</organism>
<sequence length="267" mass="31249">MSDNFINAIQERPILWDKRNKNYHNRLLSYREWEDLAKLTGTTSEMAKKKWENLRDTFIKELKKIPKPRSGANADNEPKYTGTWPYFESMSFLIIILKPRKIEGNIVPETDSNSRNLSESTDAASLEDDLALDLADSDYTQLHESMSTLQEMQQNTTTDINTRQSPLPSPSLPAITRQTRKRKDNDLEAFLDIEREKMKILRQDQEDTTDDDLLWFKSILPYIKQLPSRNKLHFRTQMQELLLTELSKLNPPQPGSQHGYYTFLCNY</sequence>
<dbReference type="SMART" id="SM00595">
    <property type="entry name" value="MADF"/>
    <property type="match status" value="1"/>
</dbReference>
<evidence type="ECO:0000259" key="3">
    <source>
        <dbReference type="PROSITE" id="PS51029"/>
    </source>
</evidence>
<name>A0AAV1LXU7_9NEOP</name>
<dbReference type="Proteomes" id="UP001314205">
    <property type="component" value="Unassembled WGS sequence"/>
</dbReference>
<dbReference type="InterPro" id="IPR006578">
    <property type="entry name" value="MADF-dom"/>
</dbReference>
<proteinExistence type="predicted"/>
<dbReference type="AlphaFoldDB" id="A0AAV1LXU7"/>
<evidence type="ECO:0000259" key="4">
    <source>
        <dbReference type="PROSITE" id="PS51031"/>
    </source>
</evidence>
<evidence type="ECO:0000313" key="6">
    <source>
        <dbReference type="Proteomes" id="UP001314205"/>
    </source>
</evidence>
<keyword evidence="1" id="KW-0539">Nucleus</keyword>
<comment type="caution">
    <text evidence="5">The sequence shown here is derived from an EMBL/GenBank/DDBJ whole genome shotgun (WGS) entry which is preliminary data.</text>
</comment>
<evidence type="ECO:0000256" key="1">
    <source>
        <dbReference type="PROSITE-ProRule" id="PRU00371"/>
    </source>
</evidence>
<gene>
    <name evidence="5" type="ORF">PARMNEM_LOCUS17784</name>
</gene>